<dbReference type="CDD" id="cd04657">
    <property type="entry name" value="Piwi_ago-like"/>
    <property type="match status" value="1"/>
</dbReference>
<dbReference type="SMART" id="SM00950">
    <property type="entry name" value="Piwi"/>
    <property type="match status" value="1"/>
</dbReference>
<dbReference type="Gene3D" id="2.170.260.10">
    <property type="entry name" value="paz domain"/>
    <property type="match status" value="1"/>
</dbReference>
<dbReference type="InterPro" id="IPR032473">
    <property type="entry name" value="Argonaute_Mid_dom"/>
</dbReference>
<feature type="compositionally biased region" description="Gly residues" evidence="1">
    <location>
        <begin position="8"/>
        <end position="17"/>
    </location>
</feature>
<reference evidence="3 4" key="1">
    <citation type="submission" date="2024-01" db="EMBL/GenBank/DDBJ databases">
        <title>A draft genome for the cacao thread blight pathogen Marasmiellus scandens.</title>
        <authorList>
            <person name="Baruah I.K."/>
            <person name="Leung J."/>
            <person name="Bukari Y."/>
            <person name="Amoako-Attah I."/>
            <person name="Meinhardt L.W."/>
            <person name="Bailey B.A."/>
            <person name="Cohen S.P."/>
        </authorList>
    </citation>
    <scope>NUCLEOTIDE SEQUENCE [LARGE SCALE GENOMIC DNA]</scope>
    <source>
        <strain evidence="3 4">GH-19</strain>
    </source>
</reference>
<dbReference type="EMBL" id="JBANRG010000049">
    <property type="protein sequence ID" value="KAK7444774.1"/>
    <property type="molecule type" value="Genomic_DNA"/>
</dbReference>
<dbReference type="SUPFAM" id="SSF101690">
    <property type="entry name" value="PAZ domain"/>
    <property type="match status" value="1"/>
</dbReference>
<dbReference type="InterPro" id="IPR012337">
    <property type="entry name" value="RNaseH-like_sf"/>
</dbReference>
<feature type="compositionally biased region" description="Polar residues" evidence="1">
    <location>
        <begin position="77"/>
        <end position="86"/>
    </location>
</feature>
<comment type="caution">
    <text evidence="3">The sequence shown here is derived from an EMBL/GenBank/DDBJ whole genome shotgun (WGS) entry which is preliminary data.</text>
</comment>
<accession>A0ABR1IYP6</accession>
<dbReference type="Proteomes" id="UP001498398">
    <property type="component" value="Unassembled WGS sequence"/>
</dbReference>
<feature type="region of interest" description="Disordered" evidence="1">
    <location>
        <begin position="1"/>
        <end position="106"/>
    </location>
</feature>
<feature type="compositionally biased region" description="Polar residues" evidence="1">
    <location>
        <begin position="49"/>
        <end position="63"/>
    </location>
</feature>
<dbReference type="InterPro" id="IPR014811">
    <property type="entry name" value="ArgoL1"/>
</dbReference>
<dbReference type="CDD" id="cd02846">
    <property type="entry name" value="PAZ_argonaute_like"/>
    <property type="match status" value="1"/>
</dbReference>
<evidence type="ECO:0000313" key="4">
    <source>
        <dbReference type="Proteomes" id="UP001498398"/>
    </source>
</evidence>
<dbReference type="Pfam" id="PF02170">
    <property type="entry name" value="PAZ"/>
    <property type="match status" value="1"/>
</dbReference>
<dbReference type="Pfam" id="PF02171">
    <property type="entry name" value="Piwi"/>
    <property type="match status" value="1"/>
</dbReference>
<evidence type="ECO:0000256" key="1">
    <source>
        <dbReference type="SAM" id="MobiDB-lite"/>
    </source>
</evidence>
<evidence type="ECO:0000313" key="3">
    <source>
        <dbReference type="EMBL" id="KAK7444774.1"/>
    </source>
</evidence>
<dbReference type="InterPro" id="IPR045246">
    <property type="entry name" value="Piwi_ago-like"/>
</dbReference>
<dbReference type="SUPFAM" id="SSF53098">
    <property type="entry name" value="Ribonuclease H-like"/>
    <property type="match status" value="1"/>
</dbReference>
<sequence length="1000" mass="110721">MPKKRGNRGGNRGGSAIGTGIAASTSASSTTSTSSPAVGQPPAQAPQGNTLSQSTANPGSSASPPVITSAWNRAAPSRSTQATRQIADQPAPAPTTSSSPTGGPAVARQAIPTILPTREITTIAVKRPGLGKAGRQTEVFTNACVAEISSGMLYHYDVSFEQPGLSKNKKQTLMKILQYETARDLFRPPNAPDANAVYPGSYDGNANLYMAYRLRIDNDAGQFSITLPNEGQSAASPRPPRVYVLRLKKVAEINPEILKIFTLGKQSQDETVPTTLNALNVAIRMDPMSRYVYNSKSFFTEVGRRMVESSPFELWRGYFQSIRPTIGRMIINVDIATGLFFKEGPLIDLCLDFLGKGRNPNFLSVRQGLPRARRRELQSFTFRLKVRVENAVPGRSSVVTIERLSDVGASDYTFENNGTTTNVADHYRQLQNNPLRYPDILCILDSSNRERANAFPLEKCYVLPGQMAKKEIPKNVRQAMVEFSTQKPSGRLQSIKEGFTLLGYTRSDYLKEGNLGLKINQETYPLSIKARVLTPPNISYNAESKEPILTPSKGKWNMRDKKFWKPIDILRWVFVIYEQENLFRRATANQMVQDMIKAAGTVGMRVHETNPLIFYENGQGNIAAYKQLRKAGAECVKKGGLPQLIVAVLPDGSGNDVIYNAVKSFGDTVAGVATQCLNAKKCYKAKMQYWANVFLKINPKLGGINSVIDRTTGISTGLFDPNNPTIIMGADTIHPPPNALTPSFTSVTGNVDTMAAKYIATINVQTSKQEIIQDLGSMAKKIIENYMSYRKNVEKELTPPKKLLFYRDGVGEGQFKEVMDKEVKILRDVCKELGIAPKITFIVVGKRHHFRFFPKKPVDTDESENCVAGTVVDTDITHPTDFDYYLQSHGGIIGTSRSAHYSVLYDDNKFTPDTIQAISYTLCYVYARSTRSVSIPAPVYYADRVCARARIHFDPNKSLLSDISSVSYESEDEERAAILEIYKKEMKPIHSAQSQRMFFT</sequence>
<dbReference type="InterPro" id="IPR003165">
    <property type="entry name" value="Piwi"/>
</dbReference>
<feature type="compositionally biased region" description="Low complexity" evidence="1">
    <location>
        <begin position="94"/>
        <end position="105"/>
    </location>
</feature>
<evidence type="ECO:0000259" key="2">
    <source>
        <dbReference type="PROSITE" id="PS50822"/>
    </source>
</evidence>
<gene>
    <name evidence="3" type="ORF">VKT23_015091</name>
</gene>
<dbReference type="Gene3D" id="3.30.420.10">
    <property type="entry name" value="Ribonuclease H-like superfamily/Ribonuclease H"/>
    <property type="match status" value="1"/>
</dbReference>
<feature type="domain" description="Piwi" evidence="2">
    <location>
        <begin position="644"/>
        <end position="954"/>
    </location>
</feature>
<dbReference type="SMART" id="SM01163">
    <property type="entry name" value="DUF1785"/>
    <property type="match status" value="1"/>
</dbReference>
<dbReference type="Pfam" id="PF08699">
    <property type="entry name" value="ArgoL1"/>
    <property type="match status" value="1"/>
</dbReference>
<protein>
    <recommendedName>
        <fullName evidence="2">Piwi domain-containing protein</fullName>
    </recommendedName>
</protein>
<dbReference type="InterPro" id="IPR003100">
    <property type="entry name" value="PAZ_dom"/>
</dbReference>
<dbReference type="InterPro" id="IPR036085">
    <property type="entry name" value="PAZ_dom_sf"/>
</dbReference>
<dbReference type="Pfam" id="PF16486">
    <property type="entry name" value="ArgoN"/>
    <property type="match status" value="1"/>
</dbReference>
<dbReference type="PROSITE" id="PS50822">
    <property type="entry name" value="PIWI"/>
    <property type="match status" value="1"/>
</dbReference>
<dbReference type="Pfam" id="PF16487">
    <property type="entry name" value="ArgoMid"/>
    <property type="match status" value="1"/>
</dbReference>
<dbReference type="InterPro" id="IPR032474">
    <property type="entry name" value="Argonaute_N"/>
</dbReference>
<dbReference type="InterPro" id="IPR036397">
    <property type="entry name" value="RNaseH_sf"/>
</dbReference>
<dbReference type="Gene3D" id="3.40.50.2300">
    <property type="match status" value="1"/>
</dbReference>
<proteinExistence type="predicted"/>
<keyword evidence="4" id="KW-1185">Reference proteome</keyword>
<name>A0ABR1IYP6_9AGAR</name>
<feature type="compositionally biased region" description="Low complexity" evidence="1">
    <location>
        <begin position="18"/>
        <end position="48"/>
    </location>
</feature>
<dbReference type="PANTHER" id="PTHR22891">
    <property type="entry name" value="EUKARYOTIC TRANSLATION INITIATION FACTOR 2C"/>
    <property type="match status" value="1"/>
</dbReference>
<organism evidence="3 4">
    <name type="scientific">Marasmiellus scandens</name>
    <dbReference type="NCBI Taxonomy" id="2682957"/>
    <lineage>
        <taxon>Eukaryota</taxon>
        <taxon>Fungi</taxon>
        <taxon>Dikarya</taxon>
        <taxon>Basidiomycota</taxon>
        <taxon>Agaricomycotina</taxon>
        <taxon>Agaricomycetes</taxon>
        <taxon>Agaricomycetidae</taxon>
        <taxon>Agaricales</taxon>
        <taxon>Marasmiineae</taxon>
        <taxon>Omphalotaceae</taxon>
        <taxon>Marasmiellus</taxon>
    </lineage>
</organism>